<evidence type="ECO:0000256" key="1">
    <source>
        <dbReference type="SAM" id="MobiDB-lite"/>
    </source>
</evidence>
<protein>
    <recommendedName>
        <fullName evidence="4">DUF317 domain-containing protein</fullName>
    </recommendedName>
</protein>
<dbReference type="EMBL" id="BAAANS010000067">
    <property type="protein sequence ID" value="GAA2119399.1"/>
    <property type="molecule type" value="Genomic_DNA"/>
</dbReference>
<feature type="compositionally biased region" description="Low complexity" evidence="1">
    <location>
        <begin position="227"/>
        <end position="242"/>
    </location>
</feature>
<proteinExistence type="predicted"/>
<comment type="caution">
    <text evidence="2">The sequence shown here is derived from an EMBL/GenBank/DDBJ whole genome shotgun (WGS) entry which is preliminary data.</text>
</comment>
<sequence>MAVGPRHFIGPPPGADDLLADFLTDRGWQRPREDRLIRPCGRLGVHLPRGSFSEWTVWGAQHRGAQVAWSITVGTAIPTELLAATVTEAETILEETQPDAREPYARGLVALGLIPLARADWRDDVDPRGSVSFRPPDGYANAAASAPSYLHELRGKPAATVSSYGPNSYWDAKISAGTPSRVLAALARELASDEPLLRPADYVRSLTYSRRHITVRPLTEQSEENLSPAAQAARSRSSTSAPAPAPISSTPPPAPTAVAPAHTAGR</sequence>
<dbReference type="RefSeq" id="WP_344557783.1">
    <property type="nucleotide sequence ID" value="NZ_BAAANS010000067.1"/>
</dbReference>
<organism evidence="2 3">
    <name type="scientific">Kitasatospora saccharophila</name>
    <dbReference type="NCBI Taxonomy" id="407973"/>
    <lineage>
        <taxon>Bacteria</taxon>
        <taxon>Bacillati</taxon>
        <taxon>Actinomycetota</taxon>
        <taxon>Actinomycetes</taxon>
        <taxon>Kitasatosporales</taxon>
        <taxon>Streptomycetaceae</taxon>
        <taxon>Kitasatospora</taxon>
    </lineage>
</organism>
<keyword evidence="3" id="KW-1185">Reference proteome</keyword>
<accession>A0ABP5JKS1</accession>
<evidence type="ECO:0000313" key="2">
    <source>
        <dbReference type="EMBL" id="GAA2119399.1"/>
    </source>
</evidence>
<evidence type="ECO:0000313" key="3">
    <source>
        <dbReference type="Proteomes" id="UP001500897"/>
    </source>
</evidence>
<feature type="compositionally biased region" description="Pro residues" evidence="1">
    <location>
        <begin position="243"/>
        <end position="255"/>
    </location>
</feature>
<dbReference type="Proteomes" id="UP001500897">
    <property type="component" value="Unassembled WGS sequence"/>
</dbReference>
<reference evidence="3" key="1">
    <citation type="journal article" date="2019" name="Int. J. Syst. Evol. Microbiol.">
        <title>The Global Catalogue of Microorganisms (GCM) 10K type strain sequencing project: providing services to taxonomists for standard genome sequencing and annotation.</title>
        <authorList>
            <consortium name="The Broad Institute Genomics Platform"/>
            <consortium name="The Broad Institute Genome Sequencing Center for Infectious Disease"/>
            <person name="Wu L."/>
            <person name="Ma J."/>
        </authorList>
    </citation>
    <scope>NUCLEOTIDE SEQUENCE [LARGE SCALE GENOMIC DNA]</scope>
    <source>
        <strain evidence="3">JCM 14559</strain>
    </source>
</reference>
<name>A0ABP5JKS1_9ACTN</name>
<feature type="region of interest" description="Disordered" evidence="1">
    <location>
        <begin position="217"/>
        <end position="266"/>
    </location>
</feature>
<feature type="compositionally biased region" description="Low complexity" evidence="1">
    <location>
        <begin position="256"/>
        <end position="266"/>
    </location>
</feature>
<gene>
    <name evidence="2" type="ORF">GCM10009759_67450</name>
</gene>
<evidence type="ECO:0008006" key="4">
    <source>
        <dbReference type="Google" id="ProtNLM"/>
    </source>
</evidence>